<evidence type="ECO:0000256" key="1">
    <source>
        <dbReference type="SAM" id="MobiDB-lite"/>
    </source>
</evidence>
<feature type="compositionally biased region" description="Polar residues" evidence="1">
    <location>
        <begin position="1"/>
        <end position="12"/>
    </location>
</feature>
<keyword evidence="3" id="KW-1185">Reference proteome</keyword>
<feature type="compositionally biased region" description="Basic and acidic residues" evidence="1">
    <location>
        <begin position="48"/>
        <end position="63"/>
    </location>
</feature>
<feature type="region of interest" description="Disordered" evidence="1">
    <location>
        <begin position="48"/>
        <end position="101"/>
    </location>
</feature>
<name>A0A401TBZ9_CHIPU</name>
<dbReference type="GO" id="GO:2001224">
    <property type="term" value="P:positive regulation of neuron migration"/>
    <property type="evidence" value="ECO:0007669"/>
    <property type="project" value="TreeGrafter"/>
</dbReference>
<dbReference type="STRING" id="137246.A0A401TBZ9"/>
<feature type="non-terminal residue" evidence="2">
    <location>
        <position position="101"/>
    </location>
</feature>
<dbReference type="EMBL" id="BEZZ01032853">
    <property type="protein sequence ID" value="GCC40188.1"/>
    <property type="molecule type" value="Genomic_DNA"/>
</dbReference>
<dbReference type="PANTHER" id="PTHR46606">
    <property type="entry name" value="SHOOTIN-1"/>
    <property type="match status" value="1"/>
</dbReference>
<dbReference type="GO" id="GO:0031252">
    <property type="term" value="C:cell leading edge"/>
    <property type="evidence" value="ECO:0007669"/>
    <property type="project" value="TreeGrafter"/>
</dbReference>
<gene>
    <name evidence="2" type="ORF">chiPu_0024111</name>
</gene>
<reference evidence="2 3" key="1">
    <citation type="journal article" date="2018" name="Nat. Ecol. Evol.">
        <title>Shark genomes provide insights into elasmobranch evolution and the origin of vertebrates.</title>
        <authorList>
            <person name="Hara Y"/>
            <person name="Yamaguchi K"/>
            <person name="Onimaru K"/>
            <person name="Kadota M"/>
            <person name="Koyanagi M"/>
            <person name="Keeley SD"/>
            <person name="Tatsumi K"/>
            <person name="Tanaka K"/>
            <person name="Motone F"/>
            <person name="Kageyama Y"/>
            <person name="Nozu R"/>
            <person name="Adachi N"/>
            <person name="Nishimura O"/>
            <person name="Nakagawa R"/>
            <person name="Tanegashima C"/>
            <person name="Kiyatake I"/>
            <person name="Matsumoto R"/>
            <person name="Murakumo K"/>
            <person name="Nishida K"/>
            <person name="Terakita A"/>
            <person name="Kuratani S"/>
            <person name="Sato K"/>
            <person name="Hyodo S Kuraku.S."/>
        </authorList>
    </citation>
    <scope>NUCLEOTIDE SEQUENCE [LARGE SCALE GENOMIC DNA]</scope>
</reference>
<dbReference type="InterPro" id="IPR024849">
    <property type="entry name" value="Shootin-1"/>
</dbReference>
<dbReference type="GO" id="GO:0005737">
    <property type="term" value="C:cytoplasm"/>
    <property type="evidence" value="ECO:0007669"/>
    <property type="project" value="TreeGrafter"/>
</dbReference>
<dbReference type="GO" id="GO:0044295">
    <property type="term" value="C:axonal growth cone"/>
    <property type="evidence" value="ECO:0007669"/>
    <property type="project" value="TreeGrafter"/>
</dbReference>
<sequence>MKSGEAVQQLQKQIEESNSKQEIDRLQVLLQLMEDEKEEMGMKLMEAERRNAELESQVKELQEKLTTAEGEVKEDPMGHPLPPPPPPPPPPPLPLPHQPFT</sequence>
<evidence type="ECO:0000313" key="3">
    <source>
        <dbReference type="Proteomes" id="UP000287033"/>
    </source>
</evidence>
<feature type="compositionally biased region" description="Pro residues" evidence="1">
    <location>
        <begin position="79"/>
        <end position="101"/>
    </location>
</feature>
<organism evidence="2 3">
    <name type="scientific">Chiloscyllium punctatum</name>
    <name type="common">Brownbanded bambooshark</name>
    <name type="synonym">Hemiscyllium punctatum</name>
    <dbReference type="NCBI Taxonomy" id="137246"/>
    <lineage>
        <taxon>Eukaryota</taxon>
        <taxon>Metazoa</taxon>
        <taxon>Chordata</taxon>
        <taxon>Craniata</taxon>
        <taxon>Vertebrata</taxon>
        <taxon>Chondrichthyes</taxon>
        <taxon>Elasmobranchii</taxon>
        <taxon>Galeomorphii</taxon>
        <taxon>Galeoidea</taxon>
        <taxon>Orectolobiformes</taxon>
        <taxon>Hemiscylliidae</taxon>
        <taxon>Chiloscyllium</taxon>
    </lineage>
</organism>
<proteinExistence type="predicted"/>
<comment type="caution">
    <text evidence="2">The sequence shown here is derived from an EMBL/GenBank/DDBJ whole genome shotgun (WGS) entry which is preliminary data.</text>
</comment>
<dbReference type="PANTHER" id="PTHR46606:SF5">
    <property type="entry name" value="SHOOTIN-1"/>
    <property type="match status" value="1"/>
</dbReference>
<evidence type="ECO:0000313" key="2">
    <source>
        <dbReference type="EMBL" id="GCC40188.1"/>
    </source>
</evidence>
<dbReference type="AlphaFoldDB" id="A0A401TBZ9"/>
<accession>A0A401TBZ9</accession>
<protein>
    <submittedName>
        <fullName evidence="2">Uncharacterized protein</fullName>
    </submittedName>
</protein>
<feature type="region of interest" description="Disordered" evidence="1">
    <location>
        <begin position="1"/>
        <end position="21"/>
    </location>
</feature>
<dbReference type="GO" id="GO:0048812">
    <property type="term" value="P:neuron projection morphogenesis"/>
    <property type="evidence" value="ECO:0007669"/>
    <property type="project" value="TreeGrafter"/>
</dbReference>
<dbReference type="Proteomes" id="UP000287033">
    <property type="component" value="Unassembled WGS sequence"/>
</dbReference>
<dbReference type="OMA" id="MSDIHRY"/>